<gene>
    <name evidence="1" type="ORF">ATNIH1004_007284</name>
</gene>
<dbReference type="Proteomes" id="UP000324241">
    <property type="component" value="Unassembled WGS sequence"/>
</dbReference>
<dbReference type="AlphaFoldDB" id="A0A5M9MLM1"/>
<dbReference type="GeneID" id="54329986"/>
<reference evidence="1 2" key="1">
    <citation type="submission" date="2019-08" db="EMBL/GenBank/DDBJ databases">
        <title>The genome sequence of a newly discovered highly antifungal drug resistant Aspergillus species, Aspergillus tanneri NIH 1004.</title>
        <authorList>
            <person name="Mounaud S."/>
            <person name="Singh I."/>
            <person name="Joardar V."/>
            <person name="Pakala S."/>
            <person name="Pakala S."/>
            <person name="Venepally P."/>
            <person name="Chung J.K."/>
            <person name="Losada L."/>
            <person name="Nierman W.C."/>
        </authorList>
    </citation>
    <scope>NUCLEOTIDE SEQUENCE [LARGE SCALE GENOMIC DNA]</scope>
    <source>
        <strain evidence="1 2">NIH1004</strain>
    </source>
</reference>
<accession>A0A5M9MLM1</accession>
<name>A0A5M9MLM1_9EURO</name>
<sequence>MQTADRTSNDENPPEFDHTRFFVEGDIALTSVKPAPEMLMLGFLTIESQDETVILKST</sequence>
<organism evidence="1 2">
    <name type="scientific">Aspergillus tanneri</name>
    <dbReference type="NCBI Taxonomy" id="1220188"/>
    <lineage>
        <taxon>Eukaryota</taxon>
        <taxon>Fungi</taxon>
        <taxon>Dikarya</taxon>
        <taxon>Ascomycota</taxon>
        <taxon>Pezizomycotina</taxon>
        <taxon>Eurotiomycetes</taxon>
        <taxon>Eurotiomycetidae</taxon>
        <taxon>Eurotiales</taxon>
        <taxon>Aspergillaceae</taxon>
        <taxon>Aspergillus</taxon>
        <taxon>Aspergillus subgen. Circumdati</taxon>
    </lineage>
</organism>
<evidence type="ECO:0000313" key="2">
    <source>
        <dbReference type="Proteomes" id="UP000324241"/>
    </source>
</evidence>
<dbReference type="EMBL" id="QUQM01000007">
    <property type="protein sequence ID" value="KAA8645863.1"/>
    <property type="molecule type" value="Genomic_DNA"/>
</dbReference>
<evidence type="ECO:0000313" key="1">
    <source>
        <dbReference type="EMBL" id="KAA8645863.1"/>
    </source>
</evidence>
<proteinExistence type="predicted"/>
<protein>
    <submittedName>
        <fullName evidence="1">Uncharacterized protein</fullName>
    </submittedName>
</protein>
<dbReference type="RefSeq" id="XP_033425224.1">
    <property type="nucleotide sequence ID" value="XM_033571909.1"/>
</dbReference>
<comment type="caution">
    <text evidence="1">The sequence shown here is derived from an EMBL/GenBank/DDBJ whole genome shotgun (WGS) entry which is preliminary data.</text>
</comment>